<dbReference type="eggNOG" id="COG0296">
    <property type="taxonomic scope" value="Bacteria"/>
</dbReference>
<keyword evidence="4" id="KW-1185">Reference proteome</keyword>
<feature type="domain" description="AMP-activated protein kinase glycogen-binding" evidence="2">
    <location>
        <begin position="27"/>
        <end position="94"/>
    </location>
</feature>
<evidence type="ECO:0000313" key="3">
    <source>
        <dbReference type="EMBL" id="ACB77696.1"/>
    </source>
</evidence>
<evidence type="ECO:0000259" key="2">
    <source>
        <dbReference type="Pfam" id="PF16561"/>
    </source>
</evidence>
<evidence type="ECO:0000313" key="4">
    <source>
        <dbReference type="Proteomes" id="UP000007013"/>
    </source>
</evidence>
<gene>
    <name evidence="3" type="ordered locus">Oter_4425</name>
</gene>
<dbReference type="AlphaFoldDB" id="B1ZPX5"/>
<dbReference type="CDD" id="cd02859">
    <property type="entry name" value="E_set_AMPKbeta_like_N"/>
    <property type="match status" value="1"/>
</dbReference>
<protein>
    <submittedName>
        <fullName evidence="3">Glycoside hydrolase family 13 domain protein</fullName>
    </submittedName>
</protein>
<dbReference type="EMBL" id="CP001032">
    <property type="protein sequence ID" value="ACB77696.1"/>
    <property type="molecule type" value="Genomic_DNA"/>
</dbReference>
<dbReference type="InterPro" id="IPR013783">
    <property type="entry name" value="Ig-like_fold"/>
</dbReference>
<dbReference type="InterPro" id="IPR050827">
    <property type="entry name" value="CRP1_MDG1_kinase"/>
</dbReference>
<dbReference type="InterPro" id="IPR014756">
    <property type="entry name" value="Ig_E-set"/>
</dbReference>
<dbReference type="PANTHER" id="PTHR10343">
    <property type="entry name" value="5'-AMP-ACTIVATED PROTEIN KINASE , BETA SUBUNIT"/>
    <property type="match status" value="1"/>
</dbReference>
<proteinExistence type="inferred from homology"/>
<dbReference type="Gene3D" id="2.60.40.10">
    <property type="entry name" value="Immunoglobulins"/>
    <property type="match status" value="1"/>
</dbReference>
<dbReference type="Pfam" id="PF16561">
    <property type="entry name" value="AMPK1_CBM"/>
    <property type="match status" value="1"/>
</dbReference>
<keyword evidence="3" id="KW-0378">Hydrolase</keyword>
<sequence length="98" mass="10894">MHHRSMKKKKKPTNLARGLFTYLDPLATTVFVAGSFNDWKPDAAAMIQVIPGRWELEVSLPPGRHEYLFVVDGKWVVDPTAKETCPNPYGGLNAVAQA</sequence>
<dbReference type="STRING" id="452637.Oter_4425"/>
<dbReference type="PANTHER" id="PTHR10343:SF84">
    <property type="entry name" value="5'-AMP-ACTIVATED PROTEIN KINASE SUBUNIT BETA-1"/>
    <property type="match status" value="1"/>
</dbReference>
<evidence type="ECO:0000256" key="1">
    <source>
        <dbReference type="ARBA" id="ARBA00010926"/>
    </source>
</evidence>
<dbReference type="HOGENOM" id="CLU_158008_0_0_0"/>
<accession>B1ZPX5</accession>
<dbReference type="InterPro" id="IPR032640">
    <property type="entry name" value="AMPK1_CBM"/>
</dbReference>
<reference evidence="3 4" key="1">
    <citation type="journal article" date="2011" name="J. Bacteriol.">
        <title>Genome sequence of the verrucomicrobium Opitutus terrae PB90-1, an abundant inhabitant of rice paddy soil ecosystems.</title>
        <authorList>
            <person name="van Passel M.W."/>
            <person name="Kant R."/>
            <person name="Palva A."/>
            <person name="Copeland A."/>
            <person name="Lucas S."/>
            <person name="Lapidus A."/>
            <person name="Glavina del Rio T."/>
            <person name="Pitluck S."/>
            <person name="Goltsman E."/>
            <person name="Clum A."/>
            <person name="Sun H."/>
            <person name="Schmutz J."/>
            <person name="Larimer F.W."/>
            <person name="Land M.L."/>
            <person name="Hauser L."/>
            <person name="Kyrpides N."/>
            <person name="Mikhailova N."/>
            <person name="Richardson P.P."/>
            <person name="Janssen P.H."/>
            <person name="de Vos W.M."/>
            <person name="Smidt H."/>
        </authorList>
    </citation>
    <scope>NUCLEOTIDE SEQUENCE [LARGE SCALE GENOMIC DNA]</scope>
    <source>
        <strain evidence="4">DSM 11246 / JCM 15787 / PB90-1</strain>
    </source>
</reference>
<dbReference type="Proteomes" id="UP000007013">
    <property type="component" value="Chromosome"/>
</dbReference>
<dbReference type="GO" id="GO:0016787">
    <property type="term" value="F:hydrolase activity"/>
    <property type="evidence" value="ECO:0007669"/>
    <property type="project" value="UniProtKB-KW"/>
</dbReference>
<dbReference type="SUPFAM" id="SSF81296">
    <property type="entry name" value="E set domains"/>
    <property type="match status" value="1"/>
</dbReference>
<organism evidence="3 4">
    <name type="scientific">Opitutus terrae (strain DSM 11246 / JCM 15787 / PB90-1)</name>
    <dbReference type="NCBI Taxonomy" id="452637"/>
    <lineage>
        <taxon>Bacteria</taxon>
        <taxon>Pseudomonadati</taxon>
        <taxon>Verrucomicrobiota</taxon>
        <taxon>Opitutia</taxon>
        <taxon>Opitutales</taxon>
        <taxon>Opitutaceae</taxon>
        <taxon>Opitutus</taxon>
    </lineage>
</organism>
<name>B1ZPX5_OPITP</name>
<dbReference type="KEGG" id="ote:Oter_4425"/>
<comment type="similarity">
    <text evidence="1">Belongs to the 5'-AMP-activated protein kinase beta subunit family.</text>
</comment>
<dbReference type="CAZy" id="CBM48">
    <property type="family name" value="Carbohydrate-Binding Module Family 48"/>
</dbReference>